<organism evidence="2 3">
    <name type="scientific">Lactobacillus colini</name>
    <dbReference type="NCBI Taxonomy" id="1819254"/>
    <lineage>
        <taxon>Bacteria</taxon>
        <taxon>Bacillati</taxon>
        <taxon>Bacillota</taxon>
        <taxon>Bacilli</taxon>
        <taxon>Lactobacillales</taxon>
        <taxon>Lactobacillaceae</taxon>
        <taxon>Lactobacillus</taxon>
    </lineage>
</organism>
<keyword evidence="1" id="KW-0472">Membrane</keyword>
<evidence type="ECO:0000313" key="3">
    <source>
        <dbReference type="Proteomes" id="UP001519292"/>
    </source>
</evidence>
<reference evidence="2 3" key="1">
    <citation type="submission" date="2021-03" db="EMBL/GenBank/DDBJ databases">
        <title>Genomic Encyclopedia of Type Strains, Phase IV (KMG-IV): sequencing the most valuable type-strain genomes for metagenomic binning, comparative biology and taxonomic classification.</title>
        <authorList>
            <person name="Goeker M."/>
        </authorList>
    </citation>
    <scope>NUCLEOTIDE SEQUENCE [LARGE SCALE GENOMIC DNA]</scope>
    <source>
        <strain evidence="2 3">DSM 101872</strain>
    </source>
</reference>
<keyword evidence="1" id="KW-0812">Transmembrane</keyword>
<protein>
    <submittedName>
        <fullName evidence="2">Uncharacterized protein</fullName>
    </submittedName>
</protein>
<name>A0ABS4MG94_9LACO</name>
<dbReference type="Proteomes" id="UP001519292">
    <property type="component" value="Unassembled WGS sequence"/>
</dbReference>
<dbReference type="RefSeq" id="WP_209687350.1">
    <property type="nucleotide sequence ID" value="NZ_JAGGLU010000012.1"/>
</dbReference>
<keyword evidence="3" id="KW-1185">Reference proteome</keyword>
<sequence>MSGFTGKMLDDLRSMLRVVDHKIDAYFERTEASKSIVIFYFGETSIITILTLYIGCNGRIYGQPTEFLGEDNVPPEITNQVDEVVSEWTKKFKI</sequence>
<proteinExistence type="predicted"/>
<dbReference type="EMBL" id="JAGGLU010000012">
    <property type="protein sequence ID" value="MBP2058618.1"/>
    <property type="molecule type" value="Genomic_DNA"/>
</dbReference>
<evidence type="ECO:0000256" key="1">
    <source>
        <dbReference type="SAM" id="Phobius"/>
    </source>
</evidence>
<accession>A0ABS4MG94</accession>
<keyword evidence="1" id="KW-1133">Transmembrane helix</keyword>
<feature type="transmembrane region" description="Helical" evidence="1">
    <location>
        <begin position="36"/>
        <end position="56"/>
    </location>
</feature>
<comment type="caution">
    <text evidence="2">The sequence shown here is derived from an EMBL/GenBank/DDBJ whole genome shotgun (WGS) entry which is preliminary data.</text>
</comment>
<evidence type="ECO:0000313" key="2">
    <source>
        <dbReference type="EMBL" id="MBP2058618.1"/>
    </source>
</evidence>
<gene>
    <name evidence="2" type="ORF">J2Z60_001806</name>
</gene>